<dbReference type="PROSITE" id="PS51257">
    <property type="entry name" value="PROKAR_LIPOPROTEIN"/>
    <property type="match status" value="1"/>
</dbReference>
<proteinExistence type="predicted"/>
<dbReference type="AlphaFoldDB" id="A0AA41MQ07"/>
<reference evidence="1" key="1">
    <citation type="submission" date="2020-03" db="EMBL/GenBank/DDBJ databases">
        <title>Studies in the Genomics of Life Span.</title>
        <authorList>
            <person name="Glass D."/>
        </authorList>
    </citation>
    <scope>NUCLEOTIDE SEQUENCE</scope>
    <source>
        <strain evidence="1">SUZIE</strain>
        <tissue evidence="1">Muscle</tissue>
    </source>
</reference>
<dbReference type="EMBL" id="JAATJV010259928">
    <property type="protein sequence ID" value="MBZ3875843.1"/>
    <property type="molecule type" value="Genomic_DNA"/>
</dbReference>
<comment type="caution">
    <text evidence="1">The sequence shown here is derived from an EMBL/GenBank/DDBJ whole genome shotgun (WGS) entry which is preliminary data.</text>
</comment>
<accession>A0AA41MQ07</accession>
<sequence length="85" mass="9451">MVCKLREGCEETLVLIESGLLNTTFLVLGCTRKYQSLLSNFHHIGSIKVTEVLNIIEKSQIVGAGPSSQDRSWGILLGLLLVFRY</sequence>
<name>A0AA41MQ07_SCICA</name>
<organism evidence="1 2">
    <name type="scientific">Sciurus carolinensis</name>
    <name type="common">Eastern gray squirrel</name>
    <dbReference type="NCBI Taxonomy" id="30640"/>
    <lineage>
        <taxon>Eukaryota</taxon>
        <taxon>Metazoa</taxon>
        <taxon>Chordata</taxon>
        <taxon>Craniata</taxon>
        <taxon>Vertebrata</taxon>
        <taxon>Euteleostomi</taxon>
        <taxon>Mammalia</taxon>
        <taxon>Eutheria</taxon>
        <taxon>Euarchontoglires</taxon>
        <taxon>Glires</taxon>
        <taxon>Rodentia</taxon>
        <taxon>Sciuromorpha</taxon>
        <taxon>Sciuridae</taxon>
        <taxon>Sciurinae</taxon>
        <taxon>Sciurini</taxon>
        <taxon>Sciurus</taxon>
    </lineage>
</organism>
<keyword evidence="2" id="KW-1185">Reference proteome</keyword>
<evidence type="ECO:0000313" key="2">
    <source>
        <dbReference type="Proteomes" id="UP001166674"/>
    </source>
</evidence>
<protein>
    <submittedName>
        <fullName evidence="1">Ly6/PLAUR domain-containing protein 4</fullName>
    </submittedName>
</protein>
<gene>
    <name evidence="1" type="ORF">SUZIE_134965</name>
</gene>
<dbReference type="Proteomes" id="UP001166674">
    <property type="component" value="Unassembled WGS sequence"/>
</dbReference>
<evidence type="ECO:0000313" key="1">
    <source>
        <dbReference type="EMBL" id="MBZ3875843.1"/>
    </source>
</evidence>